<keyword evidence="2" id="KW-1133">Transmembrane helix</keyword>
<dbReference type="KEGG" id="mbac:BN1209_1247"/>
<organism evidence="3 4">
    <name type="scientific">Candidatus Methylopumilus turicensis</name>
    <dbReference type="NCBI Taxonomy" id="1581680"/>
    <lineage>
        <taxon>Bacteria</taxon>
        <taxon>Pseudomonadati</taxon>
        <taxon>Pseudomonadota</taxon>
        <taxon>Betaproteobacteria</taxon>
        <taxon>Nitrosomonadales</taxon>
        <taxon>Methylophilaceae</taxon>
        <taxon>Candidatus Methylopumilus</taxon>
    </lineage>
</organism>
<protein>
    <recommendedName>
        <fullName evidence="5">Type II secretory pathway, pseudopilin PulG</fullName>
    </recommendedName>
</protein>
<dbReference type="Proteomes" id="UP000056322">
    <property type="component" value="Chromosome 1"/>
</dbReference>
<evidence type="ECO:0008006" key="5">
    <source>
        <dbReference type="Google" id="ProtNLM"/>
    </source>
</evidence>
<proteinExistence type="predicted"/>
<feature type="compositionally biased region" description="Polar residues" evidence="1">
    <location>
        <begin position="163"/>
        <end position="194"/>
    </location>
</feature>
<reference evidence="4" key="1">
    <citation type="submission" date="2014-12" db="EMBL/GenBank/DDBJ databases">
        <authorList>
            <person name="Salcher M.M."/>
        </authorList>
    </citation>
    <scope>NUCLEOTIDE SEQUENCE [LARGE SCALE GENOMIC DNA]</scope>
    <source>
        <strain evidence="4">MMS-10A-171</strain>
    </source>
</reference>
<dbReference type="STRING" id="1581680.BN1209_1247"/>
<evidence type="ECO:0000256" key="1">
    <source>
        <dbReference type="SAM" id="MobiDB-lite"/>
    </source>
</evidence>
<dbReference type="HOGENOM" id="CLU_088953_0_1_4"/>
<dbReference type="EMBL" id="LN794158">
    <property type="protein sequence ID" value="CEN56285.1"/>
    <property type="molecule type" value="Genomic_DNA"/>
</dbReference>
<evidence type="ECO:0000313" key="3">
    <source>
        <dbReference type="EMBL" id="CEN56285.1"/>
    </source>
</evidence>
<feature type="region of interest" description="Disordered" evidence="1">
    <location>
        <begin position="163"/>
        <end position="247"/>
    </location>
</feature>
<evidence type="ECO:0000313" key="4">
    <source>
        <dbReference type="Proteomes" id="UP000056322"/>
    </source>
</evidence>
<dbReference type="AlphaFoldDB" id="A0A0B7IVN0"/>
<sequence>MNIMRAQLSSNFQHGFTYIGLLLFIAITGLGLSVAGMSWQYQVRAEKEKQLLFVGAEFRNAINSYYASSPTVAKVYPASLNDLLLDKRMPNIKRHLRKIYLDPMTGKADWGFVTQQGRIVGIYSRSTLAPYKQKGFNVAEDSLVGAKTYKDWIFGRNGSVEQKTSVDSSSLSNPVAPSPITSSESNLANNSKNGAKQEALDRQNNSNNPAAEVSPDGNSSSSRLDKLDYYKKHGVVPPDSYYLNNAQ</sequence>
<accession>A0A0B7IVN0</accession>
<keyword evidence="4" id="KW-1185">Reference proteome</keyword>
<gene>
    <name evidence="3" type="ORF">BN1209_1247</name>
</gene>
<feature type="transmembrane region" description="Helical" evidence="2">
    <location>
        <begin position="15"/>
        <end position="39"/>
    </location>
</feature>
<name>A0A0B7IVN0_9PROT</name>
<keyword evidence="2" id="KW-0472">Membrane</keyword>
<evidence type="ECO:0000256" key="2">
    <source>
        <dbReference type="SAM" id="Phobius"/>
    </source>
</evidence>
<keyword evidence="2" id="KW-0812">Transmembrane</keyword>